<dbReference type="SUPFAM" id="SSF50911">
    <property type="entry name" value="Mannose 6-phosphate receptor domain"/>
    <property type="match status" value="1"/>
</dbReference>
<dbReference type="GO" id="GO:0006491">
    <property type="term" value="P:N-glycan processing"/>
    <property type="evidence" value="ECO:0007669"/>
    <property type="project" value="TreeGrafter"/>
</dbReference>
<evidence type="ECO:0000256" key="5">
    <source>
        <dbReference type="SAM" id="Coils"/>
    </source>
</evidence>
<feature type="coiled-coil region" evidence="5">
    <location>
        <begin position="139"/>
        <end position="166"/>
    </location>
</feature>
<dbReference type="GO" id="GO:0017177">
    <property type="term" value="C:glucosidase II complex"/>
    <property type="evidence" value="ECO:0007669"/>
    <property type="project" value="TreeGrafter"/>
</dbReference>
<keyword evidence="5" id="KW-0175">Coiled coil</keyword>
<dbReference type="InterPro" id="IPR036607">
    <property type="entry name" value="PRKCSH"/>
</dbReference>
<dbReference type="EMBL" id="JAFEUZ010000026">
    <property type="protein sequence ID" value="KAG5476403.1"/>
    <property type="molecule type" value="Genomic_DNA"/>
</dbReference>
<dbReference type="OrthoDB" id="28322at2759"/>
<feature type="coiled-coil region" evidence="5">
    <location>
        <begin position="343"/>
        <end position="370"/>
    </location>
</feature>
<keyword evidence="2 6" id="KW-0732">Signal</keyword>
<sequence>MAATWWAFFTVTLLCVPFAPVHGHILGVQRQHTAYFHAAKEAGLFGCLDGSATILFSAVNDEVCDCADGSDEPGTSACNTLRGSTLTPLPPKWRFQCTSEDVSQEVFHSRVNDGICDCCDGSDEAGSRVSCPNRCAEVVAGLERHHKEELAKMKKAKEAKEAMRSAALLCREEAEKSLLSLEEMHTDIVVSISRLEAAGVTAAEEEASETEWVAEQGEWEGDHFESESKDRASSCIGWRDTKLCDSGDVDNSDSSVPCNFIIMGDSAGYCECGNKEEDEHEEAYGAGTAPKVEDEGVETRKGTVTYHFPCGHPELRCDYVCDHKGEAGVPEERDVTQNPDAMLKEAAEALRDQKRQLKDIEKKINDTKKLLSPNITKEDLLRTLKWKEFKLHFRGYTYTISLFGDVYQVDSAGESVLLGSWKSFAENTYSMWSQDAYDYSHLIYEEGSMCWNSQARKVQVHLVCGPENELISVEEPSLCNYYMTFQTPAVCDD</sequence>
<dbReference type="InterPro" id="IPR044865">
    <property type="entry name" value="MRH_dom"/>
</dbReference>
<proteinExistence type="predicted"/>
<dbReference type="InterPro" id="IPR028146">
    <property type="entry name" value="PRKCSH_N"/>
</dbReference>
<feature type="domain" description="MRH" evidence="7">
    <location>
        <begin position="387"/>
        <end position="493"/>
    </location>
</feature>
<dbReference type="Gene3D" id="2.70.130.10">
    <property type="entry name" value="Mannose-6-phosphate receptor binding domain"/>
    <property type="match status" value="1"/>
</dbReference>
<dbReference type="PANTHER" id="PTHR12630:SF1">
    <property type="entry name" value="GLUCOSIDASE 2 SUBUNIT BETA"/>
    <property type="match status" value="1"/>
</dbReference>
<accession>A0A836H7F7</accession>
<keyword evidence="3" id="KW-0256">Endoplasmic reticulum</keyword>
<name>A0A836H7F7_9TRYP</name>
<evidence type="ECO:0000313" key="8">
    <source>
        <dbReference type="EMBL" id="KAG5476403.1"/>
    </source>
</evidence>
<keyword evidence="4" id="KW-1015">Disulfide bond</keyword>
<organism evidence="8 9">
    <name type="scientific">Leishmania martiniquensis</name>
    <dbReference type="NCBI Taxonomy" id="1580590"/>
    <lineage>
        <taxon>Eukaryota</taxon>
        <taxon>Discoba</taxon>
        <taxon>Euglenozoa</taxon>
        <taxon>Kinetoplastea</taxon>
        <taxon>Metakinetoplastina</taxon>
        <taxon>Trypanosomatida</taxon>
        <taxon>Trypanosomatidae</taxon>
        <taxon>Leishmaniinae</taxon>
        <taxon>Leishmania</taxon>
    </lineage>
</organism>
<dbReference type="RefSeq" id="XP_067177861.1">
    <property type="nucleotide sequence ID" value="XM_067321630.1"/>
</dbReference>
<dbReference type="Proteomes" id="UP000673552">
    <property type="component" value="Chromosome 26"/>
</dbReference>
<dbReference type="InterPro" id="IPR039794">
    <property type="entry name" value="Gtb1-like"/>
</dbReference>
<dbReference type="AlphaFoldDB" id="A0A836H7F7"/>
<keyword evidence="9" id="KW-1185">Reference proteome</keyword>
<evidence type="ECO:0000256" key="3">
    <source>
        <dbReference type="ARBA" id="ARBA00022824"/>
    </source>
</evidence>
<evidence type="ECO:0000256" key="4">
    <source>
        <dbReference type="ARBA" id="ARBA00023157"/>
    </source>
</evidence>
<dbReference type="PROSITE" id="PS51914">
    <property type="entry name" value="MRH"/>
    <property type="match status" value="1"/>
</dbReference>
<feature type="chain" id="PRO_5033041471" description="Glucosidase 2 subunit beta" evidence="6">
    <location>
        <begin position="24"/>
        <end position="493"/>
    </location>
</feature>
<evidence type="ECO:0000256" key="2">
    <source>
        <dbReference type="ARBA" id="ARBA00022729"/>
    </source>
</evidence>
<dbReference type="KEGG" id="lmat:92514142"/>
<dbReference type="InterPro" id="IPR009011">
    <property type="entry name" value="Man6P_isomerase_rcpt-bd_dom_sf"/>
</dbReference>
<evidence type="ECO:0000313" key="9">
    <source>
        <dbReference type="Proteomes" id="UP000673552"/>
    </source>
</evidence>
<dbReference type="Pfam" id="PF12999">
    <property type="entry name" value="PRKCSH-like"/>
    <property type="match status" value="1"/>
</dbReference>
<evidence type="ECO:0000256" key="6">
    <source>
        <dbReference type="SAM" id="SignalP"/>
    </source>
</evidence>
<dbReference type="PANTHER" id="PTHR12630">
    <property type="entry name" value="N-LINKED OLIGOSACCHARIDE PROCESSING"/>
    <property type="match status" value="1"/>
</dbReference>
<dbReference type="GeneID" id="92514142"/>
<feature type="signal peptide" evidence="6">
    <location>
        <begin position="1"/>
        <end position="23"/>
    </location>
</feature>
<reference evidence="8 9" key="1">
    <citation type="submission" date="2021-03" db="EMBL/GenBank/DDBJ databases">
        <title>Leishmania (Mundinia) martiniquensis Genome sequencing and assembly.</title>
        <authorList>
            <person name="Almutairi H."/>
            <person name="Gatherer D."/>
        </authorList>
    </citation>
    <scope>NUCLEOTIDE SEQUENCE [LARGE SCALE GENOMIC DNA]</scope>
    <source>
        <strain evidence="8">LSCM1</strain>
    </source>
</reference>
<comment type="caution">
    <text evidence="8">The sequence shown here is derived from an EMBL/GenBank/DDBJ whole genome shotgun (WGS) entry which is preliminary data.</text>
</comment>
<dbReference type="Pfam" id="PF13015">
    <property type="entry name" value="PRKCSH_1"/>
    <property type="match status" value="1"/>
</dbReference>
<evidence type="ECO:0000256" key="1">
    <source>
        <dbReference type="ARBA" id="ARBA00022387"/>
    </source>
</evidence>
<protein>
    <recommendedName>
        <fullName evidence="1">Glucosidase 2 subunit beta</fullName>
    </recommendedName>
</protein>
<gene>
    <name evidence="8" type="ORF">LSCM1_04106</name>
</gene>
<evidence type="ECO:0000259" key="7">
    <source>
        <dbReference type="PROSITE" id="PS51914"/>
    </source>
</evidence>